<evidence type="ECO:0000256" key="8">
    <source>
        <dbReference type="ARBA" id="ARBA00023136"/>
    </source>
</evidence>
<keyword evidence="4 10" id="KW-1003">Cell membrane</keyword>
<reference evidence="12" key="1">
    <citation type="submission" date="2020-06" db="EMBL/GenBank/DDBJ databases">
        <title>A novel thermopfilic bacterium from Erzurum, Turkey.</title>
        <authorList>
            <person name="Adiguzel A."/>
            <person name="Ay H."/>
            <person name="Baltaci M.O."/>
        </authorList>
    </citation>
    <scope>NUCLEOTIDE SEQUENCE</scope>
    <source>
        <strain evidence="12">P2</strain>
    </source>
</reference>
<evidence type="ECO:0000256" key="5">
    <source>
        <dbReference type="ARBA" id="ARBA00022741"/>
    </source>
</evidence>
<comment type="caution">
    <text evidence="12">The sequence shown here is derived from an EMBL/GenBank/DDBJ whole genome shotgun (WGS) entry which is preliminary data.</text>
</comment>
<keyword evidence="7" id="KW-1278">Translocase</keyword>
<dbReference type="InterPro" id="IPR003439">
    <property type="entry name" value="ABC_transporter-like_ATP-bd"/>
</dbReference>
<evidence type="ECO:0000256" key="1">
    <source>
        <dbReference type="ARBA" id="ARBA00004202"/>
    </source>
</evidence>
<evidence type="ECO:0000256" key="3">
    <source>
        <dbReference type="ARBA" id="ARBA00022448"/>
    </source>
</evidence>
<evidence type="ECO:0000256" key="7">
    <source>
        <dbReference type="ARBA" id="ARBA00022967"/>
    </source>
</evidence>
<dbReference type="EMBL" id="JABTTE010000002">
    <property type="protein sequence ID" value="NSL50676.1"/>
    <property type="molecule type" value="Genomic_DNA"/>
</dbReference>
<dbReference type="SMART" id="SM00382">
    <property type="entry name" value="AAA"/>
    <property type="match status" value="1"/>
</dbReference>
<dbReference type="InterPro" id="IPR003593">
    <property type="entry name" value="AAA+_ATPase"/>
</dbReference>
<dbReference type="Pfam" id="PF00005">
    <property type="entry name" value="ABC_tran"/>
    <property type="match status" value="1"/>
</dbReference>
<dbReference type="InterPro" id="IPR017871">
    <property type="entry name" value="ABC_transporter-like_CS"/>
</dbReference>
<organism evidence="12 13">
    <name type="scientific">Calidifontibacillus erzurumensis</name>
    <dbReference type="NCBI Taxonomy" id="2741433"/>
    <lineage>
        <taxon>Bacteria</taxon>
        <taxon>Bacillati</taxon>
        <taxon>Bacillota</taxon>
        <taxon>Bacilli</taxon>
        <taxon>Bacillales</taxon>
        <taxon>Bacillaceae</taxon>
        <taxon>Calidifontibacillus/Schinkia group</taxon>
        <taxon>Calidifontibacillus</taxon>
    </lineage>
</organism>
<sequence>MKALLEFENITFTYERNGKAVLQNFSMKIPVGKKCAILGRNGSGKSTILSMANGLLRPNEGKLFWKGEELSFKKKRLIEFRQKTGLVFQNAEEMLLSPTVYEDIAYGLLNAGYKGDLLEKRLMETIKRYALNDLQDRPIHHLSLGEKRRVALAGVMALEPELLLLDEPTSFLDPVQTENLLNELNKIHEQGTTVVMATHDLNLAYEWADLFYVIDYGQLVFEGEPDQFFSNESFVLEKGLIVPILFQVRQLLKDVLELQAVSKEEAVAKIKEMLGQRRITIGG</sequence>
<dbReference type="PANTHER" id="PTHR43553">
    <property type="entry name" value="HEAVY METAL TRANSPORTER"/>
    <property type="match status" value="1"/>
</dbReference>
<keyword evidence="6 10" id="KW-0067">ATP-binding</keyword>
<keyword evidence="13" id="KW-1185">Reference proteome</keyword>
<dbReference type="PROSITE" id="PS50893">
    <property type="entry name" value="ABC_TRANSPORTER_2"/>
    <property type="match status" value="1"/>
</dbReference>
<dbReference type="GO" id="GO:0005524">
    <property type="term" value="F:ATP binding"/>
    <property type="evidence" value="ECO:0007669"/>
    <property type="project" value="UniProtKB-UniRule"/>
</dbReference>
<dbReference type="GO" id="GO:0043190">
    <property type="term" value="C:ATP-binding cassette (ABC) transporter complex"/>
    <property type="evidence" value="ECO:0007669"/>
    <property type="project" value="TreeGrafter"/>
</dbReference>
<dbReference type="InterPro" id="IPR005876">
    <property type="entry name" value="Co_trans_ATP-bd"/>
</dbReference>
<evidence type="ECO:0000259" key="11">
    <source>
        <dbReference type="PROSITE" id="PS50893"/>
    </source>
</evidence>
<dbReference type="FunFam" id="3.40.50.300:FF:000224">
    <property type="entry name" value="Energy-coupling factor transporter ATP-binding protein EcfA"/>
    <property type="match status" value="1"/>
</dbReference>
<accession>A0A8J8K7F4</accession>
<dbReference type="AlphaFoldDB" id="A0A8J8K7F4"/>
<evidence type="ECO:0000256" key="2">
    <source>
        <dbReference type="ARBA" id="ARBA00005417"/>
    </source>
</evidence>
<dbReference type="Gene3D" id="3.40.50.300">
    <property type="entry name" value="P-loop containing nucleotide triphosphate hydrolases"/>
    <property type="match status" value="1"/>
</dbReference>
<dbReference type="Proteomes" id="UP000625804">
    <property type="component" value="Unassembled WGS sequence"/>
</dbReference>
<dbReference type="NCBIfam" id="TIGR01166">
    <property type="entry name" value="cbiO"/>
    <property type="match status" value="1"/>
</dbReference>
<dbReference type="SUPFAM" id="SSF52540">
    <property type="entry name" value="P-loop containing nucleoside triphosphate hydrolases"/>
    <property type="match status" value="1"/>
</dbReference>
<feature type="domain" description="ABC transporter" evidence="11">
    <location>
        <begin position="5"/>
        <end position="241"/>
    </location>
</feature>
<evidence type="ECO:0000313" key="13">
    <source>
        <dbReference type="Proteomes" id="UP000625804"/>
    </source>
</evidence>
<comment type="subcellular location">
    <subcellularLocation>
        <location evidence="1 10">Cell membrane</location>
        <topology evidence="1 10">Peripheral membrane protein</topology>
    </subcellularLocation>
</comment>
<dbReference type="GO" id="GO:0015087">
    <property type="term" value="F:cobalt ion transmembrane transporter activity"/>
    <property type="evidence" value="ECO:0007669"/>
    <property type="project" value="UniProtKB-ARBA"/>
</dbReference>
<comment type="function">
    <text evidence="9">Probably part of an ABC transporter complex. Responsible for energy coupling to the transport system.</text>
</comment>
<dbReference type="InterPro" id="IPR015856">
    <property type="entry name" value="ABC_transpr_CbiO/EcfA_su"/>
</dbReference>
<dbReference type="PROSITE" id="PS00211">
    <property type="entry name" value="ABC_TRANSPORTER_1"/>
    <property type="match status" value="1"/>
</dbReference>
<evidence type="ECO:0000256" key="6">
    <source>
        <dbReference type="ARBA" id="ARBA00022840"/>
    </source>
</evidence>
<keyword evidence="8 10" id="KW-0472">Membrane</keyword>
<evidence type="ECO:0000256" key="9">
    <source>
        <dbReference type="ARBA" id="ARBA00025157"/>
    </source>
</evidence>
<evidence type="ECO:0000313" key="12">
    <source>
        <dbReference type="EMBL" id="NSL50676.1"/>
    </source>
</evidence>
<dbReference type="GO" id="GO:0042626">
    <property type="term" value="F:ATPase-coupled transmembrane transporter activity"/>
    <property type="evidence" value="ECO:0007669"/>
    <property type="project" value="TreeGrafter"/>
</dbReference>
<dbReference type="RefSeq" id="WP_173729870.1">
    <property type="nucleotide sequence ID" value="NZ_JABTTE010000002.1"/>
</dbReference>
<keyword evidence="5 10" id="KW-0547">Nucleotide-binding</keyword>
<protein>
    <recommendedName>
        <fullName evidence="10">ABC transporter ATP-binding protein</fullName>
    </recommendedName>
</protein>
<dbReference type="CDD" id="cd03225">
    <property type="entry name" value="ABC_cobalt_CbiO_domain1"/>
    <property type="match status" value="1"/>
</dbReference>
<keyword evidence="3 10" id="KW-0813">Transport</keyword>
<dbReference type="InterPro" id="IPR027417">
    <property type="entry name" value="P-loop_NTPase"/>
</dbReference>
<name>A0A8J8K7F4_9BACI</name>
<evidence type="ECO:0000256" key="10">
    <source>
        <dbReference type="RuleBase" id="RU364103"/>
    </source>
</evidence>
<gene>
    <name evidence="12" type="ORF">HR057_02730</name>
</gene>
<dbReference type="GO" id="GO:0016887">
    <property type="term" value="F:ATP hydrolysis activity"/>
    <property type="evidence" value="ECO:0007669"/>
    <property type="project" value="InterPro"/>
</dbReference>
<proteinExistence type="inferred from homology"/>
<comment type="function">
    <text evidence="10">Part of an ABC transporter complex. Responsible for energy coupling to the transport system.</text>
</comment>
<evidence type="ECO:0000256" key="4">
    <source>
        <dbReference type="ARBA" id="ARBA00022475"/>
    </source>
</evidence>
<comment type="similarity">
    <text evidence="2 10">Belongs to the ABC transporter superfamily.</text>
</comment>
<dbReference type="InterPro" id="IPR050095">
    <property type="entry name" value="ECF_ABC_transporter_ATP-bd"/>
</dbReference>